<dbReference type="PRINTS" id="PR00081">
    <property type="entry name" value="GDHRDH"/>
</dbReference>
<evidence type="ECO:0000313" key="6">
    <source>
        <dbReference type="Proteomes" id="UP000277326"/>
    </source>
</evidence>
<reference evidence="5" key="3">
    <citation type="submission" date="2018-10" db="EMBL/GenBank/DDBJ databases">
        <authorList>
            <person name="Whitman W."/>
            <person name="Huntemann M."/>
            <person name="Clum A."/>
            <person name="Pillay M."/>
            <person name="Palaniappan K."/>
            <person name="Varghese N."/>
            <person name="Mikhailova N."/>
            <person name="Stamatis D."/>
            <person name="Reddy T."/>
            <person name="Daum C."/>
            <person name="Shapiro N."/>
            <person name="Ivanova N."/>
            <person name="Kyrpides N."/>
            <person name="Woyke T."/>
        </authorList>
    </citation>
    <scope>NUCLEOTIDE SEQUENCE</scope>
    <source>
        <strain evidence="5">CGMCC 1.10124</strain>
    </source>
</reference>
<dbReference type="PROSITE" id="PS00061">
    <property type="entry name" value="ADH_SHORT"/>
    <property type="match status" value="1"/>
</dbReference>
<dbReference type="InterPro" id="IPR002347">
    <property type="entry name" value="SDR_fam"/>
</dbReference>
<dbReference type="EMBL" id="REFS01000001">
    <property type="protein sequence ID" value="RMB25191.1"/>
    <property type="molecule type" value="Genomic_DNA"/>
</dbReference>
<dbReference type="InterPro" id="IPR036291">
    <property type="entry name" value="NAD(P)-bd_dom_sf"/>
</dbReference>
<dbReference type="Proteomes" id="UP000277326">
    <property type="component" value="Unassembled WGS sequence"/>
</dbReference>
<keyword evidence="7" id="KW-1185">Reference proteome</keyword>
<comment type="similarity">
    <text evidence="1">Belongs to the short-chain dehydrogenases/reductases (SDR) family.</text>
</comment>
<evidence type="ECO:0000313" key="4">
    <source>
        <dbReference type="EMBL" id="AZH25479.1"/>
    </source>
</evidence>
<sequence>MNLSGVPVANVYHAGSAWPFHASTHARPVGRPPAARRGLVTAPISGPTDLSGTTAVVTGAAGAIGRATCDALAREGADVVATDVTDDGLAEAAARVEAHGRDATTVQADVTDPDAVARLRDRATDAGDVGIVATVHGIVSRTDLTEMTLDDWRTQIDVNLTGTMLVVQAFYDDLRDREYGKIVCVGSVAGQVGGVISGPNYVASKAGVHGFVRWVARNGAPDGVYANAVAPGPVWSPMTENEPGYDDEMTPLNRLGEPEDIAEAIVFLSGQGSNWITGTVLDVNGGISIG</sequence>
<reference evidence="5 6" key="1">
    <citation type="journal article" date="2015" name="Stand. Genomic Sci.">
        <title>Genomic Encyclopedia of Bacterial and Archaeal Type Strains, Phase III: the genomes of soil and plant-associated and newly described type strains.</title>
        <authorList>
            <person name="Whitman W.B."/>
            <person name="Woyke T."/>
            <person name="Klenk H.P."/>
            <person name="Zhou Y."/>
            <person name="Lilburn T.G."/>
            <person name="Beck B.J."/>
            <person name="De Vos P."/>
            <person name="Vandamme P."/>
            <person name="Eisen J.A."/>
            <person name="Garrity G."/>
            <person name="Hugenholtz P."/>
            <person name="Kyrpides N.C."/>
        </authorList>
    </citation>
    <scope>NUCLEOTIDE SEQUENCE [LARGE SCALE GENOMIC DNA]</scope>
    <source>
        <strain evidence="5 6">CGMCC 1.10124</strain>
    </source>
</reference>
<keyword evidence="2" id="KW-0560">Oxidoreductase</keyword>
<evidence type="ECO:0000313" key="5">
    <source>
        <dbReference type="EMBL" id="RMB25191.1"/>
    </source>
</evidence>
<dbReference type="GO" id="GO:0016616">
    <property type="term" value="F:oxidoreductase activity, acting on the CH-OH group of donors, NAD or NADP as acceptor"/>
    <property type="evidence" value="ECO:0007669"/>
    <property type="project" value="UniProtKB-ARBA"/>
</dbReference>
<dbReference type="KEGG" id="haer:DU502_08835"/>
<dbReference type="SMART" id="SM00822">
    <property type="entry name" value="PKS_KR"/>
    <property type="match status" value="1"/>
</dbReference>
<dbReference type="Pfam" id="PF13561">
    <property type="entry name" value="adh_short_C2"/>
    <property type="match status" value="1"/>
</dbReference>
<dbReference type="InterPro" id="IPR020904">
    <property type="entry name" value="Sc_DH/Rdtase_CS"/>
</dbReference>
<protein>
    <submittedName>
        <fullName evidence="5">Acetoacetyl-CoA reductase/3-oxoacyl-[acyl-carrier protein] reductase</fullName>
    </submittedName>
    <submittedName>
        <fullName evidence="4">SDR family oxidoreductase</fullName>
    </submittedName>
</protein>
<dbReference type="SUPFAM" id="SSF51735">
    <property type="entry name" value="NAD(P)-binding Rossmann-fold domains"/>
    <property type="match status" value="1"/>
</dbReference>
<dbReference type="AlphaFoldDB" id="A0A3M0DT15"/>
<name>A0A3M0DT15_9EURY</name>
<evidence type="ECO:0000256" key="1">
    <source>
        <dbReference type="ARBA" id="ARBA00006484"/>
    </source>
</evidence>
<dbReference type="Proteomes" id="UP000282007">
    <property type="component" value="Chromosome"/>
</dbReference>
<feature type="domain" description="Ketoreductase" evidence="3">
    <location>
        <begin position="53"/>
        <end position="238"/>
    </location>
</feature>
<dbReference type="EMBL" id="CP034145">
    <property type="protein sequence ID" value="AZH25479.1"/>
    <property type="molecule type" value="Genomic_DNA"/>
</dbReference>
<dbReference type="PANTHER" id="PTHR42760:SF133">
    <property type="entry name" value="3-OXOACYL-[ACYL-CARRIER-PROTEIN] REDUCTASE"/>
    <property type="match status" value="1"/>
</dbReference>
<dbReference type="InterPro" id="IPR057326">
    <property type="entry name" value="KR_dom"/>
</dbReference>
<evidence type="ECO:0000259" key="3">
    <source>
        <dbReference type="SMART" id="SM00822"/>
    </source>
</evidence>
<evidence type="ECO:0000256" key="2">
    <source>
        <dbReference type="ARBA" id="ARBA00023002"/>
    </source>
</evidence>
<evidence type="ECO:0000313" key="7">
    <source>
        <dbReference type="Proteomes" id="UP000282007"/>
    </source>
</evidence>
<dbReference type="FunFam" id="3.40.50.720:FF:000084">
    <property type="entry name" value="Short-chain dehydrogenase reductase"/>
    <property type="match status" value="1"/>
</dbReference>
<gene>
    <name evidence="5" type="ORF">ATH50_0275</name>
    <name evidence="4" type="ORF">DU502_08835</name>
</gene>
<accession>A0A3M0DT15</accession>
<dbReference type="Gene3D" id="3.40.50.720">
    <property type="entry name" value="NAD(P)-binding Rossmann-like Domain"/>
    <property type="match status" value="1"/>
</dbReference>
<organism evidence="5 6">
    <name type="scientific">Haloplanus aerogenes</name>
    <dbReference type="NCBI Taxonomy" id="660522"/>
    <lineage>
        <taxon>Archaea</taxon>
        <taxon>Methanobacteriati</taxon>
        <taxon>Methanobacteriota</taxon>
        <taxon>Stenosarchaea group</taxon>
        <taxon>Halobacteria</taxon>
        <taxon>Halobacteriales</taxon>
        <taxon>Haloferacaceae</taxon>
        <taxon>Haloplanus</taxon>
    </lineage>
</organism>
<proteinExistence type="inferred from homology"/>
<dbReference type="PANTHER" id="PTHR42760">
    <property type="entry name" value="SHORT-CHAIN DEHYDROGENASES/REDUCTASES FAMILY MEMBER"/>
    <property type="match status" value="1"/>
</dbReference>
<reference evidence="4 7" key="2">
    <citation type="submission" date="2018-07" db="EMBL/GenBank/DDBJ databases">
        <title>Genome sequences of Haloplanus aerogenes JCM 16430T.</title>
        <authorList>
            <person name="Kim Y.B."/>
            <person name="Roh S.W."/>
        </authorList>
    </citation>
    <scope>NUCLEOTIDE SEQUENCE [LARGE SCALE GENOMIC DNA]</scope>
    <source>
        <strain evidence="4 7">JCM 16430</strain>
    </source>
</reference>